<dbReference type="InterPro" id="IPR007344">
    <property type="entry name" value="GrpB/CoaE"/>
</dbReference>
<protein>
    <submittedName>
        <fullName evidence="1">GrpB family protein</fullName>
    </submittedName>
</protein>
<dbReference type="InterPro" id="IPR043519">
    <property type="entry name" value="NT_sf"/>
</dbReference>
<keyword evidence="2" id="KW-1185">Reference proteome</keyword>
<dbReference type="AlphaFoldDB" id="A0A553ZXG8"/>
<gene>
    <name evidence="1" type="ORF">FN960_14205</name>
</gene>
<accession>A0A553ZXG8</accession>
<comment type="caution">
    <text evidence="1">The sequence shown here is derived from an EMBL/GenBank/DDBJ whole genome shotgun (WGS) entry which is preliminary data.</text>
</comment>
<dbReference type="EMBL" id="VLXZ01000008">
    <property type="protein sequence ID" value="TSB46046.1"/>
    <property type="molecule type" value="Genomic_DNA"/>
</dbReference>
<dbReference type="Pfam" id="PF04229">
    <property type="entry name" value="GrpB"/>
    <property type="match status" value="1"/>
</dbReference>
<dbReference type="PANTHER" id="PTHR34822">
    <property type="entry name" value="GRPB DOMAIN PROTEIN (AFU_ORTHOLOGUE AFUA_1G01530)"/>
    <property type="match status" value="1"/>
</dbReference>
<name>A0A553ZXG8_9BACI</name>
<dbReference type="OrthoDB" id="9799092at2"/>
<organism evidence="1 2">
    <name type="scientific">Alkalicoccobacillus porphyridii</name>
    <dbReference type="NCBI Taxonomy" id="2597270"/>
    <lineage>
        <taxon>Bacteria</taxon>
        <taxon>Bacillati</taxon>
        <taxon>Bacillota</taxon>
        <taxon>Bacilli</taxon>
        <taxon>Bacillales</taxon>
        <taxon>Bacillaceae</taxon>
        <taxon>Alkalicoccobacillus</taxon>
    </lineage>
</organism>
<sequence length="187" mass="22452">MRRWSRVSEYVDKSQWPVWAEEPIIIEEPTPMWQVMGEEEKKKLFTLLGAFAVKEIEHIGSTSIPNLPAKPIIDMMAKIKDFGQLKEIIQVLEEFDWHYVPQDLDQREWRRYFVKVHNDKRVAHLHLVKEGTQRWDEHLKFRDTLRENKNVVQEYASLKKRLAIKFTDDREAYTEAKSQFIQSIIKQ</sequence>
<evidence type="ECO:0000313" key="1">
    <source>
        <dbReference type="EMBL" id="TSB46046.1"/>
    </source>
</evidence>
<reference evidence="1 2" key="1">
    <citation type="submission" date="2019-07" db="EMBL/GenBank/DDBJ databases">
        <authorList>
            <person name="Park Y.J."/>
            <person name="Jeong S.E."/>
            <person name="Jung H.S."/>
        </authorList>
    </citation>
    <scope>NUCLEOTIDE SEQUENCE [LARGE SCALE GENOMIC DNA]</scope>
    <source>
        <strain evidence="2">P16(2019)</strain>
    </source>
</reference>
<dbReference type="Gene3D" id="3.30.460.10">
    <property type="entry name" value="Beta Polymerase, domain 2"/>
    <property type="match status" value="1"/>
</dbReference>
<proteinExistence type="predicted"/>
<dbReference type="PANTHER" id="PTHR34822:SF1">
    <property type="entry name" value="GRPB FAMILY PROTEIN"/>
    <property type="match status" value="1"/>
</dbReference>
<evidence type="ECO:0000313" key="2">
    <source>
        <dbReference type="Proteomes" id="UP000318521"/>
    </source>
</evidence>
<dbReference type="Proteomes" id="UP000318521">
    <property type="component" value="Unassembled WGS sequence"/>
</dbReference>
<dbReference type="SUPFAM" id="SSF81301">
    <property type="entry name" value="Nucleotidyltransferase"/>
    <property type="match status" value="1"/>
</dbReference>